<keyword evidence="3" id="KW-0436">Ligase</keyword>
<comment type="caution">
    <text evidence="10">The sequence shown here is derived from an EMBL/GenBank/DDBJ whole genome shotgun (WGS) entry which is preliminary data.</text>
</comment>
<organism evidence="10 11">
    <name type="scientific">Cinchona calisaya</name>
    <dbReference type="NCBI Taxonomy" id="153742"/>
    <lineage>
        <taxon>Eukaryota</taxon>
        <taxon>Viridiplantae</taxon>
        <taxon>Streptophyta</taxon>
        <taxon>Embryophyta</taxon>
        <taxon>Tracheophyta</taxon>
        <taxon>Spermatophyta</taxon>
        <taxon>Magnoliopsida</taxon>
        <taxon>eudicotyledons</taxon>
        <taxon>Gunneridae</taxon>
        <taxon>Pentapetalae</taxon>
        <taxon>asterids</taxon>
        <taxon>lamiids</taxon>
        <taxon>Gentianales</taxon>
        <taxon>Rubiaceae</taxon>
        <taxon>Cinchonoideae</taxon>
        <taxon>Cinchoneae</taxon>
        <taxon>Cinchona</taxon>
    </lineage>
</organism>
<dbReference type="Proteomes" id="UP001630127">
    <property type="component" value="Unassembled WGS sequence"/>
</dbReference>
<evidence type="ECO:0000256" key="2">
    <source>
        <dbReference type="ARBA" id="ARBA00013169"/>
    </source>
</evidence>
<dbReference type="PANTHER" id="PTHR11946:SF109">
    <property type="entry name" value="VALINE--TRNA LIGASE"/>
    <property type="match status" value="1"/>
</dbReference>
<accession>A0ABD2YXZ9</accession>
<evidence type="ECO:0000313" key="11">
    <source>
        <dbReference type="Proteomes" id="UP001630127"/>
    </source>
</evidence>
<keyword evidence="11" id="KW-1185">Reference proteome</keyword>
<dbReference type="EMBL" id="JBJUIK010000011">
    <property type="protein sequence ID" value="KAL3512142.1"/>
    <property type="molecule type" value="Genomic_DNA"/>
</dbReference>
<dbReference type="EC" id="6.1.1.9" evidence="2"/>
<evidence type="ECO:0000313" key="10">
    <source>
        <dbReference type="EMBL" id="KAL3512142.1"/>
    </source>
</evidence>
<keyword evidence="4" id="KW-0547">Nucleotide-binding</keyword>
<dbReference type="GO" id="GO:0004832">
    <property type="term" value="F:valine-tRNA ligase activity"/>
    <property type="evidence" value="ECO:0007669"/>
    <property type="project" value="UniProtKB-EC"/>
</dbReference>
<dbReference type="GO" id="GO:0006412">
    <property type="term" value="P:translation"/>
    <property type="evidence" value="ECO:0007669"/>
    <property type="project" value="UniProtKB-KW"/>
</dbReference>
<evidence type="ECO:0000256" key="4">
    <source>
        <dbReference type="ARBA" id="ARBA00022741"/>
    </source>
</evidence>
<dbReference type="InterPro" id="IPR002303">
    <property type="entry name" value="Valyl-tRNA_ligase"/>
</dbReference>
<evidence type="ECO:0000256" key="1">
    <source>
        <dbReference type="ARBA" id="ARBA00005594"/>
    </source>
</evidence>
<evidence type="ECO:0000256" key="5">
    <source>
        <dbReference type="ARBA" id="ARBA00022840"/>
    </source>
</evidence>
<reference evidence="10 11" key="1">
    <citation type="submission" date="2024-11" db="EMBL/GenBank/DDBJ databases">
        <title>A near-complete genome assembly of Cinchona calisaya.</title>
        <authorList>
            <person name="Lian D.C."/>
            <person name="Zhao X.W."/>
            <person name="Wei L."/>
        </authorList>
    </citation>
    <scope>NUCLEOTIDE SEQUENCE [LARGE SCALE GENOMIC DNA]</scope>
    <source>
        <tissue evidence="10">Nenye</tissue>
    </source>
</reference>
<evidence type="ECO:0000256" key="3">
    <source>
        <dbReference type="ARBA" id="ARBA00022598"/>
    </source>
</evidence>
<proteinExistence type="inferred from homology"/>
<sequence length="159" mass="17552">MSIKYDVYLSLDGPNIDIQIMMDDNNGLSQDTIIHWCRDGLSQDTIIHWRRMSGFSALWVAGMNHAEIATQILSENDAAPVGCAVSVVNEAVSVYLKLQGTINAEAERTNANGQDHKESSDTDDNQGQDSRQRKPSAINLCRRNLLSILFSVSKAMLSP</sequence>
<name>A0ABD2YXZ9_9GENT</name>
<evidence type="ECO:0000256" key="9">
    <source>
        <dbReference type="SAM" id="MobiDB-lite"/>
    </source>
</evidence>
<dbReference type="PANTHER" id="PTHR11946">
    <property type="entry name" value="VALYL-TRNA SYNTHETASES"/>
    <property type="match status" value="1"/>
</dbReference>
<evidence type="ECO:0000256" key="8">
    <source>
        <dbReference type="ARBA" id="ARBA00029936"/>
    </source>
</evidence>
<keyword evidence="6" id="KW-0648">Protein biosynthesis</keyword>
<keyword evidence="7" id="KW-0030">Aminoacyl-tRNA synthetase</keyword>
<protein>
    <recommendedName>
        <fullName evidence="2">valine--tRNA ligase</fullName>
        <ecNumber evidence="2">6.1.1.9</ecNumber>
    </recommendedName>
    <alternativeName>
        <fullName evidence="8">Valyl-tRNA synthetase</fullName>
    </alternativeName>
</protein>
<evidence type="ECO:0000256" key="6">
    <source>
        <dbReference type="ARBA" id="ARBA00022917"/>
    </source>
</evidence>
<evidence type="ECO:0000256" key="7">
    <source>
        <dbReference type="ARBA" id="ARBA00023146"/>
    </source>
</evidence>
<dbReference type="AlphaFoldDB" id="A0ABD2YXZ9"/>
<comment type="similarity">
    <text evidence="1">Belongs to the class-I aminoacyl-tRNA synthetase family.</text>
</comment>
<dbReference type="GO" id="GO:0005524">
    <property type="term" value="F:ATP binding"/>
    <property type="evidence" value="ECO:0007669"/>
    <property type="project" value="UniProtKB-KW"/>
</dbReference>
<gene>
    <name evidence="10" type="ORF">ACH5RR_024859</name>
</gene>
<keyword evidence="5" id="KW-0067">ATP-binding</keyword>
<feature type="region of interest" description="Disordered" evidence="9">
    <location>
        <begin position="106"/>
        <end position="134"/>
    </location>
</feature>